<dbReference type="PANTHER" id="PTHR13812">
    <property type="entry name" value="KETIMINE REDUCTASE MU-CRYSTALLIN"/>
    <property type="match status" value="1"/>
</dbReference>
<comment type="similarity">
    <text evidence="1">Belongs to the ornithine cyclodeaminase/mu-crystallin family.</text>
</comment>
<dbReference type="FunFam" id="3.40.50.720:FF:000311">
    <property type="entry name" value="Ornithine cyclodeaminase"/>
    <property type="match status" value="1"/>
</dbReference>
<sequence length="314" mass="33057">MVLTLNAQQTAAALPMGPLIDAIGELFQAGCEMPVRHHHSFEIPGEEAGTLLLMPAWKVGDHLGVKMVNVVPGNGDRGLPAISGVYILSCAKTGAIQAILDGAELTARRTAAASALAARYLARKDARKLLIVGAGALAPHLIEAHSIGTRFEEISIWARRPEQSHAVAAKARANGFPATAVTALEPAAREADLISCCTLSRKPLILGDWLAPGVHLDLIGAFKRDMRETDDSAVRKATVFADTFDGVFAEGGDILQPLAAGAIHKDHVKADLYDLCRGAHPGRVSDQEITLFKSVGAALEDLAGAMLAYQTLAG</sequence>
<dbReference type="NCBIfam" id="NF004793">
    <property type="entry name" value="PRK06141.1"/>
    <property type="match status" value="1"/>
</dbReference>
<dbReference type="PANTHER" id="PTHR13812:SF19">
    <property type="entry name" value="KETIMINE REDUCTASE MU-CRYSTALLIN"/>
    <property type="match status" value="1"/>
</dbReference>
<dbReference type="Gene3D" id="3.40.50.720">
    <property type="entry name" value="NAD(P)-binding Rossmann-like Domain"/>
    <property type="match status" value="1"/>
</dbReference>
<name>A0A1M5UP62_9RHOB</name>
<dbReference type="PIRSF" id="PIRSF001439">
    <property type="entry name" value="CryM"/>
    <property type="match status" value="1"/>
</dbReference>
<organism evidence="2 3">
    <name type="scientific">Cognatishimia maritima</name>
    <dbReference type="NCBI Taxonomy" id="870908"/>
    <lineage>
        <taxon>Bacteria</taxon>
        <taxon>Pseudomonadati</taxon>
        <taxon>Pseudomonadota</taxon>
        <taxon>Alphaproteobacteria</taxon>
        <taxon>Rhodobacterales</taxon>
        <taxon>Paracoccaceae</taxon>
        <taxon>Cognatishimia</taxon>
    </lineage>
</organism>
<gene>
    <name evidence="2" type="ORF">SAMN04488044_2907</name>
</gene>
<dbReference type="InterPro" id="IPR036291">
    <property type="entry name" value="NAD(P)-bd_dom_sf"/>
</dbReference>
<dbReference type="AlphaFoldDB" id="A0A1M5UP62"/>
<proteinExistence type="inferred from homology"/>
<protein>
    <submittedName>
        <fullName evidence="2">Ornithine cyclodeaminase</fullName>
    </submittedName>
</protein>
<dbReference type="InterPro" id="IPR003462">
    <property type="entry name" value="ODC_Mu_crystall"/>
</dbReference>
<evidence type="ECO:0000313" key="3">
    <source>
        <dbReference type="Proteomes" id="UP000184211"/>
    </source>
</evidence>
<accession>A0A1M5UP62</accession>
<dbReference type="RefSeq" id="WP_242648605.1">
    <property type="nucleotide sequence ID" value="NZ_FQWM01000007.1"/>
</dbReference>
<evidence type="ECO:0000256" key="1">
    <source>
        <dbReference type="ARBA" id="ARBA00008903"/>
    </source>
</evidence>
<dbReference type="Gene3D" id="3.30.1780.10">
    <property type="entry name" value="ornithine cyclodeaminase, domain 1"/>
    <property type="match status" value="1"/>
</dbReference>
<keyword evidence="3" id="KW-1185">Reference proteome</keyword>
<evidence type="ECO:0000313" key="2">
    <source>
        <dbReference type="EMBL" id="SHH64774.1"/>
    </source>
</evidence>
<reference evidence="3" key="1">
    <citation type="submission" date="2016-11" db="EMBL/GenBank/DDBJ databases">
        <authorList>
            <person name="Varghese N."/>
            <person name="Submissions S."/>
        </authorList>
    </citation>
    <scope>NUCLEOTIDE SEQUENCE [LARGE SCALE GENOMIC DNA]</scope>
    <source>
        <strain evidence="3">DSM 28223</strain>
    </source>
</reference>
<dbReference type="InterPro" id="IPR023401">
    <property type="entry name" value="ODC_N"/>
</dbReference>
<dbReference type="GO" id="GO:0005737">
    <property type="term" value="C:cytoplasm"/>
    <property type="evidence" value="ECO:0007669"/>
    <property type="project" value="TreeGrafter"/>
</dbReference>
<dbReference type="STRING" id="870908.SAMN04488044_2907"/>
<dbReference type="SUPFAM" id="SSF51735">
    <property type="entry name" value="NAD(P)-binding Rossmann-fold domains"/>
    <property type="match status" value="1"/>
</dbReference>
<dbReference type="Pfam" id="PF02423">
    <property type="entry name" value="OCD_Mu_crystall"/>
    <property type="match status" value="1"/>
</dbReference>
<dbReference type="GO" id="GO:0019752">
    <property type="term" value="P:carboxylic acid metabolic process"/>
    <property type="evidence" value="ECO:0007669"/>
    <property type="project" value="UniProtKB-ARBA"/>
</dbReference>
<dbReference type="Proteomes" id="UP000184211">
    <property type="component" value="Unassembled WGS sequence"/>
</dbReference>
<dbReference type="GO" id="GO:0016491">
    <property type="term" value="F:oxidoreductase activity"/>
    <property type="evidence" value="ECO:0007669"/>
    <property type="project" value="UniProtKB-ARBA"/>
</dbReference>
<dbReference type="EMBL" id="FQWM01000007">
    <property type="protein sequence ID" value="SHH64774.1"/>
    <property type="molecule type" value="Genomic_DNA"/>
</dbReference>